<dbReference type="EnsemblMetazoa" id="CapteT208334">
    <property type="protein sequence ID" value="CapteP208334"/>
    <property type="gene ID" value="CapteG208334"/>
</dbReference>
<dbReference type="Proteomes" id="UP000014760">
    <property type="component" value="Unassembled WGS sequence"/>
</dbReference>
<evidence type="ECO:0000313" key="2">
    <source>
        <dbReference type="EMBL" id="ELU09680.1"/>
    </source>
</evidence>
<reference evidence="2 4" key="2">
    <citation type="journal article" date="2013" name="Nature">
        <title>Insights into bilaterian evolution from three spiralian genomes.</title>
        <authorList>
            <person name="Simakov O."/>
            <person name="Marletaz F."/>
            <person name="Cho S.J."/>
            <person name="Edsinger-Gonzales E."/>
            <person name="Havlak P."/>
            <person name="Hellsten U."/>
            <person name="Kuo D.H."/>
            <person name="Larsson T."/>
            <person name="Lv J."/>
            <person name="Arendt D."/>
            <person name="Savage R."/>
            <person name="Osoegawa K."/>
            <person name="de Jong P."/>
            <person name="Grimwood J."/>
            <person name="Chapman J.A."/>
            <person name="Shapiro H."/>
            <person name="Aerts A."/>
            <person name="Otillar R.P."/>
            <person name="Terry A.Y."/>
            <person name="Boore J.L."/>
            <person name="Grigoriev I.V."/>
            <person name="Lindberg D.R."/>
            <person name="Seaver E.C."/>
            <person name="Weisblat D.A."/>
            <person name="Putnam N.H."/>
            <person name="Rokhsar D.S."/>
        </authorList>
    </citation>
    <scope>NUCLEOTIDE SEQUENCE</scope>
    <source>
        <strain evidence="2 4">I ESC-2004</strain>
    </source>
</reference>
<reference evidence="4" key="1">
    <citation type="submission" date="2012-12" db="EMBL/GenBank/DDBJ databases">
        <authorList>
            <person name="Hellsten U."/>
            <person name="Grimwood J."/>
            <person name="Chapman J.A."/>
            <person name="Shapiro H."/>
            <person name="Aerts A."/>
            <person name="Otillar R.P."/>
            <person name="Terry A.Y."/>
            <person name="Boore J.L."/>
            <person name="Simakov O."/>
            <person name="Marletaz F."/>
            <person name="Cho S.-J."/>
            <person name="Edsinger-Gonzales E."/>
            <person name="Havlak P."/>
            <person name="Kuo D.-H."/>
            <person name="Larsson T."/>
            <person name="Lv J."/>
            <person name="Arendt D."/>
            <person name="Savage R."/>
            <person name="Osoegawa K."/>
            <person name="de Jong P."/>
            <person name="Lindberg D.R."/>
            <person name="Seaver E.C."/>
            <person name="Weisblat D.A."/>
            <person name="Putnam N.H."/>
            <person name="Grigoriev I.V."/>
            <person name="Rokhsar D.S."/>
        </authorList>
    </citation>
    <scope>NUCLEOTIDE SEQUENCE</scope>
    <source>
        <strain evidence="4">I ESC-2004</strain>
    </source>
</reference>
<protein>
    <submittedName>
        <fullName evidence="2 3">Uncharacterized protein</fullName>
    </submittedName>
</protein>
<evidence type="ECO:0000313" key="4">
    <source>
        <dbReference type="Proteomes" id="UP000014760"/>
    </source>
</evidence>
<sequence length="107" mass="12219">MSTTVQYESTTAQVYTAGSANREAAELTTCDGSDCEVADMDLFLIVAIICFVLGAILILLAVFRLIYFFAEPRREKRHFRYILRFVDSKPDDKYTYSSAHDTPALWY</sequence>
<accession>R7UU26</accession>
<keyword evidence="1" id="KW-1133">Transmembrane helix</keyword>
<feature type="transmembrane region" description="Helical" evidence="1">
    <location>
        <begin position="42"/>
        <end position="70"/>
    </location>
</feature>
<organism evidence="2">
    <name type="scientific">Capitella teleta</name>
    <name type="common">Polychaete worm</name>
    <dbReference type="NCBI Taxonomy" id="283909"/>
    <lineage>
        <taxon>Eukaryota</taxon>
        <taxon>Metazoa</taxon>
        <taxon>Spiralia</taxon>
        <taxon>Lophotrochozoa</taxon>
        <taxon>Annelida</taxon>
        <taxon>Polychaeta</taxon>
        <taxon>Sedentaria</taxon>
        <taxon>Scolecida</taxon>
        <taxon>Capitellidae</taxon>
        <taxon>Capitella</taxon>
    </lineage>
</organism>
<gene>
    <name evidence="2" type="ORF">CAPTEDRAFT_208334</name>
</gene>
<dbReference type="EMBL" id="KB298038">
    <property type="protein sequence ID" value="ELU09680.1"/>
    <property type="molecule type" value="Genomic_DNA"/>
</dbReference>
<reference evidence="3" key="3">
    <citation type="submission" date="2015-06" db="UniProtKB">
        <authorList>
            <consortium name="EnsemblMetazoa"/>
        </authorList>
    </citation>
    <scope>IDENTIFICATION</scope>
</reference>
<dbReference type="EMBL" id="AMQN01006292">
    <property type="status" value="NOT_ANNOTATED_CDS"/>
    <property type="molecule type" value="Genomic_DNA"/>
</dbReference>
<name>R7UU26_CAPTE</name>
<evidence type="ECO:0000256" key="1">
    <source>
        <dbReference type="SAM" id="Phobius"/>
    </source>
</evidence>
<dbReference type="HOGENOM" id="CLU_2212412_0_0_1"/>
<proteinExistence type="predicted"/>
<keyword evidence="1" id="KW-0472">Membrane</keyword>
<evidence type="ECO:0000313" key="3">
    <source>
        <dbReference type="EnsemblMetazoa" id="CapteP208334"/>
    </source>
</evidence>
<keyword evidence="1" id="KW-0812">Transmembrane</keyword>
<dbReference type="AlphaFoldDB" id="R7UU26"/>
<keyword evidence="4" id="KW-1185">Reference proteome</keyword>